<evidence type="ECO:0000256" key="1">
    <source>
        <dbReference type="ARBA" id="ARBA00002734"/>
    </source>
</evidence>
<evidence type="ECO:0000256" key="11">
    <source>
        <dbReference type="ARBA" id="ARBA00030398"/>
    </source>
</evidence>
<dbReference type="RefSeq" id="WP_218323448.1">
    <property type="nucleotide sequence ID" value="NZ_JAEEGC010000173.1"/>
</dbReference>
<evidence type="ECO:0000256" key="3">
    <source>
        <dbReference type="ARBA" id="ARBA00012212"/>
    </source>
</evidence>
<dbReference type="Pfam" id="PF08245">
    <property type="entry name" value="Mur_ligase_M"/>
    <property type="match status" value="1"/>
</dbReference>
<evidence type="ECO:0000256" key="9">
    <source>
        <dbReference type="ARBA" id="ARBA00022984"/>
    </source>
</evidence>
<feature type="binding site" evidence="14">
    <location>
        <begin position="124"/>
        <end position="130"/>
    </location>
    <ligand>
        <name>ATP</name>
        <dbReference type="ChEBI" id="CHEBI:30616"/>
    </ligand>
</feature>
<dbReference type="EC" id="6.3.2.9" evidence="3 14"/>
<dbReference type="HAMAP" id="MF_00639">
    <property type="entry name" value="MurD"/>
    <property type="match status" value="1"/>
</dbReference>
<dbReference type="PANTHER" id="PTHR43692:SF1">
    <property type="entry name" value="UDP-N-ACETYLMURAMOYLALANINE--D-GLUTAMATE LIGASE"/>
    <property type="match status" value="1"/>
</dbReference>
<evidence type="ECO:0000256" key="4">
    <source>
        <dbReference type="ARBA" id="ARBA00015655"/>
    </source>
</evidence>
<evidence type="ECO:0000256" key="5">
    <source>
        <dbReference type="ARBA" id="ARBA00022598"/>
    </source>
</evidence>
<comment type="catalytic activity">
    <reaction evidence="13 14 15">
        <text>UDP-N-acetyl-alpha-D-muramoyl-L-alanine + D-glutamate + ATP = UDP-N-acetyl-alpha-D-muramoyl-L-alanyl-D-glutamate + ADP + phosphate + H(+)</text>
        <dbReference type="Rhea" id="RHEA:16429"/>
        <dbReference type="ChEBI" id="CHEBI:15378"/>
        <dbReference type="ChEBI" id="CHEBI:29986"/>
        <dbReference type="ChEBI" id="CHEBI:30616"/>
        <dbReference type="ChEBI" id="CHEBI:43474"/>
        <dbReference type="ChEBI" id="CHEBI:83898"/>
        <dbReference type="ChEBI" id="CHEBI:83900"/>
        <dbReference type="ChEBI" id="CHEBI:456216"/>
        <dbReference type="EC" id="6.3.2.9"/>
    </reaction>
</comment>
<comment type="function">
    <text evidence="1 14 15">Cell wall formation. Catalyzes the addition of glutamate to the nucleotide precursor UDP-N-acetylmuramoyl-L-alanine (UMA).</text>
</comment>
<dbReference type="EMBL" id="JAEEGC010000173">
    <property type="protein sequence ID" value="MBV7276377.1"/>
    <property type="molecule type" value="Genomic_DNA"/>
</dbReference>
<evidence type="ECO:0000256" key="7">
    <source>
        <dbReference type="ARBA" id="ARBA00022840"/>
    </source>
</evidence>
<organism evidence="18 19">
    <name type="scientific">Clostridium thailandense</name>
    <dbReference type="NCBI Taxonomy" id="2794346"/>
    <lineage>
        <taxon>Bacteria</taxon>
        <taxon>Bacillati</taxon>
        <taxon>Bacillota</taxon>
        <taxon>Clostridia</taxon>
        <taxon>Eubacteriales</taxon>
        <taxon>Clostridiaceae</taxon>
        <taxon>Clostridium</taxon>
    </lineage>
</organism>
<comment type="pathway">
    <text evidence="14 15">Cell wall biogenesis; peptidoglycan biosynthesis.</text>
</comment>
<keyword evidence="14 15" id="KW-0131">Cell cycle</keyword>
<evidence type="ECO:0000256" key="10">
    <source>
        <dbReference type="ARBA" id="ARBA00023316"/>
    </source>
</evidence>
<keyword evidence="9 14" id="KW-0573">Peptidoglycan synthesis</keyword>
<dbReference type="GO" id="GO:0009252">
    <property type="term" value="P:peptidoglycan biosynthetic process"/>
    <property type="evidence" value="ECO:0007669"/>
    <property type="project" value="UniProtKB-UniRule"/>
</dbReference>
<dbReference type="GO" id="GO:0071555">
    <property type="term" value="P:cell wall organization"/>
    <property type="evidence" value="ECO:0007669"/>
    <property type="project" value="UniProtKB-KW"/>
</dbReference>
<comment type="subcellular location">
    <subcellularLocation>
        <location evidence="14 15">Cytoplasm</location>
    </subcellularLocation>
</comment>
<dbReference type="GO" id="GO:0008764">
    <property type="term" value="F:UDP-N-acetylmuramoylalanine-D-glutamate ligase activity"/>
    <property type="evidence" value="ECO:0007669"/>
    <property type="project" value="UniProtKB-UniRule"/>
</dbReference>
<evidence type="ECO:0000313" key="18">
    <source>
        <dbReference type="EMBL" id="MBV7276377.1"/>
    </source>
</evidence>
<evidence type="ECO:0000259" key="17">
    <source>
        <dbReference type="Pfam" id="PF08245"/>
    </source>
</evidence>
<feature type="domain" description="Mur ligase C-terminal" evidence="16">
    <location>
        <begin position="316"/>
        <end position="435"/>
    </location>
</feature>
<dbReference type="InterPro" id="IPR013221">
    <property type="entry name" value="Mur_ligase_cen"/>
</dbReference>
<evidence type="ECO:0000256" key="6">
    <source>
        <dbReference type="ARBA" id="ARBA00022741"/>
    </source>
</evidence>
<evidence type="ECO:0000256" key="15">
    <source>
        <dbReference type="RuleBase" id="RU003664"/>
    </source>
</evidence>
<feature type="domain" description="Mur ligase central" evidence="17">
    <location>
        <begin position="122"/>
        <end position="294"/>
    </location>
</feature>
<dbReference type="InterPro" id="IPR004101">
    <property type="entry name" value="Mur_ligase_C"/>
</dbReference>
<protein>
    <recommendedName>
        <fullName evidence="4 14">UDP-N-acetylmuramoylalanine--D-glutamate ligase</fullName>
        <ecNumber evidence="3 14">6.3.2.9</ecNumber>
    </recommendedName>
    <alternativeName>
        <fullName evidence="12 14">D-glutamic acid-adding enzyme</fullName>
    </alternativeName>
    <alternativeName>
        <fullName evidence="11 14">UDP-N-acetylmuramoyl-L-alanyl-D-glutamate synthetase</fullName>
    </alternativeName>
</protein>
<evidence type="ECO:0000313" key="19">
    <source>
        <dbReference type="Proteomes" id="UP000694308"/>
    </source>
</evidence>
<keyword evidence="19" id="KW-1185">Reference proteome</keyword>
<comment type="similarity">
    <text evidence="2 14">Belongs to the MurCDEF family.</text>
</comment>
<evidence type="ECO:0000256" key="13">
    <source>
        <dbReference type="ARBA" id="ARBA00047632"/>
    </source>
</evidence>
<dbReference type="Pfam" id="PF21799">
    <property type="entry name" value="MurD-like_N"/>
    <property type="match status" value="1"/>
</dbReference>
<keyword evidence="6 14" id="KW-0547">Nucleotide-binding</keyword>
<evidence type="ECO:0000256" key="2">
    <source>
        <dbReference type="ARBA" id="ARBA00010416"/>
    </source>
</evidence>
<dbReference type="Pfam" id="PF02875">
    <property type="entry name" value="Mur_ligase_C"/>
    <property type="match status" value="1"/>
</dbReference>
<keyword evidence="14" id="KW-0963">Cytoplasm</keyword>
<evidence type="ECO:0000256" key="14">
    <source>
        <dbReference type="HAMAP-Rule" id="MF_00639"/>
    </source>
</evidence>
<dbReference type="AlphaFoldDB" id="A0A949TTU2"/>
<gene>
    <name evidence="14" type="primary">murD</name>
    <name evidence="18" type="ORF">I6U48_26175</name>
</gene>
<evidence type="ECO:0000259" key="16">
    <source>
        <dbReference type="Pfam" id="PF02875"/>
    </source>
</evidence>
<dbReference type="GO" id="GO:0051301">
    <property type="term" value="P:cell division"/>
    <property type="evidence" value="ECO:0007669"/>
    <property type="project" value="UniProtKB-KW"/>
</dbReference>
<evidence type="ECO:0000256" key="8">
    <source>
        <dbReference type="ARBA" id="ARBA00022960"/>
    </source>
</evidence>
<dbReference type="GO" id="GO:0008360">
    <property type="term" value="P:regulation of cell shape"/>
    <property type="evidence" value="ECO:0007669"/>
    <property type="project" value="UniProtKB-KW"/>
</dbReference>
<keyword evidence="5 14" id="KW-0436">Ligase</keyword>
<dbReference type="PANTHER" id="PTHR43692">
    <property type="entry name" value="UDP-N-ACETYLMURAMOYLALANINE--D-GLUTAMATE LIGASE"/>
    <property type="match status" value="1"/>
</dbReference>
<dbReference type="GO" id="GO:0005737">
    <property type="term" value="C:cytoplasm"/>
    <property type="evidence" value="ECO:0007669"/>
    <property type="project" value="UniProtKB-SubCell"/>
</dbReference>
<dbReference type="Proteomes" id="UP000694308">
    <property type="component" value="Unassembled WGS sequence"/>
</dbReference>
<dbReference type="GO" id="GO:0005524">
    <property type="term" value="F:ATP binding"/>
    <property type="evidence" value="ECO:0007669"/>
    <property type="project" value="UniProtKB-UniRule"/>
</dbReference>
<sequence length="461" mass="51440">MKKDFNDFKSFIKGKKTAVVGIGVSNRPLIDFLLKLGAKVSAFDKKDEEELGEIANELRKKEVELVLGEKYLDRLLGFDVVFKTPSMRIDSPALVKAKSEGAYITSEMEEFVRYCPAKIYGITGSDGKTTTTTLIYNILKGHGYKTWVGGNIGTPLFSKIEEMNLTDRVVLELSSFQLMTMNVSPEVAVVTNLSPNHLDMHKDMDEYIDSKKNIFKYQESMDLLVLNKDNELTNSMVDEAKGNLIQFTIKEYVEQGACFKDNKLYIDGEIVCSLGEIKLKGMHNVENLLAAFSAVNGDVSIESMRKVATTFSGVEHRCEFIRELDGVKYYNDSIASSPSRTLAGLKAFEKPVILIAGGYDKKIPFEPLAEEGYSKIKVLILVGATKYKIKDAFDKVMASKNRELPIIIENSFEDAVYRAQKIAISGDIVTLSPACASFDLFPNFEIRGNKFKEIVNSLGRG</sequence>
<accession>A0A949TTU2</accession>
<keyword evidence="8 14" id="KW-0133">Cell shape</keyword>
<name>A0A949TTU2_9CLOT</name>
<dbReference type="InterPro" id="IPR005762">
    <property type="entry name" value="MurD"/>
</dbReference>
<comment type="caution">
    <text evidence="18">The sequence shown here is derived from an EMBL/GenBank/DDBJ whole genome shotgun (WGS) entry which is preliminary data.</text>
</comment>
<dbReference type="NCBIfam" id="TIGR01087">
    <property type="entry name" value="murD"/>
    <property type="match status" value="1"/>
</dbReference>
<proteinExistence type="inferred from homology"/>
<reference evidence="18" key="1">
    <citation type="submission" date="2020-12" db="EMBL/GenBank/DDBJ databases">
        <title>Clostridium thailandense sp. nov., a novel acetogenic bacterium isolated from peat land soil in Thailand.</title>
        <authorList>
            <person name="Chaikitkaew S."/>
            <person name="Birkeland N.K."/>
        </authorList>
    </citation>
    <scope>NUCLEOTIDE SEQUENCE</scope>
    <source>
        <strain evidence="18">PL3</strain>
    </source>
</reference>
<keyword evidence="10 14" id="KW-0961">Cell wall biogenesis/degradation</keyword>
<keyword evidence="14 15" id="KW-0132">Cell division</keyword>
<keyword evidence="7 14" id="KW-0067">ATP-binding</keyword>
<evidence type="ECO:0000256" key="12">
    <source>
        <dbReference type="ARBA" id="ARBA00032324"/>
    </source>
</evidence>